<dbReference type="Ensembl" id="ENSACLT00000047007.1">
    <property type="protein sequence ID" value="ENSACLP00000042615.1"/>
    <property type="gene ID" value="ENSACLG00000012592.2"/>
</dbReference>
<keyword evidence="13" id="KW-1185">Reference proteome</keyword>
<dbReference type="InterPro" id="IPR032675">
    <property type="entry name" value="LRR_dom_sf"/>
</dbReference>
<reference evidence="12" key="3">
    <citation type="submission" date="2025-09" db="UniProtKB">
        <authorList>
            <consortium name="Ensembl"/>
        </authorList>
    </citation>
    <scope>IDENTIFICATION</scope>
</reference>
<dbReference type="GeneTree" id="ENSGT00940000155112"/>
<proteinExistence type="inferred from homology"/>
<feature type="compositionally biased region" description="Low complexity" evidence="9">
    <location>
        <begin position="1031"/>
        <end position="1048"/>
    </location>
</feature>
<feature type="region of interest" description="Disordered" evidence="9">
    <location>
        <begin position="897"/>
        <end position="975"/>
    </location>
</feature>
<feature type="region of interest" description="Disordered" evidence="9">
    <location>
        <begin position="1200"/>
        <end position="1221"/>
    </location>
</feature>
<dbReference type="InterPro" id="IPR031943">
    <property type="entry name" value="CARMIL_C"/>
</dbReference>
<dbReference type="InterPro" id="IPR011993">
    <property type="entry name" value="PH-like_dom_sf"/>
</dbReference>
<sequence>MSGINHAPWPRSVREAVGRRVKLTLRQKVQLEVKGDKVENRVLALASHRAFLLTARVPSKVSDPVHLTLFISIFVFVFCAKSQSLTRLYRLNVSPLDRPLLRLGSAEEVDKVIAHIGSCLHRICPAGVPMMRKLNLNPPDRLAALQAIWDEQASADLGPCGGFSHQYWCVCDYLRQPYREEVQWDVDTIYLTQDTKELNLQDFVHLDNNLFCLFQPTDVCDQILRVVARSSRLEELVLDNAGLKSDFAQKLAGALAHNPASTLQTLNLSNNSLEDKGVAALSAQFAKLPMGLKHVNLSRTSMSPKGVNSLCQALCANPIVASTLTHLDLSGNSLRGDDLPNLHSFLSHSNVLETLDLSNSDCCLEQVCSSLLRGSLKHLSVLNMSKTVFSHRKCKDIPPSFKQFFSSAQALTSVSLSGTKLPLEALKSLLLGLGCNPNLSDVSLDLSCCELRSGGSQILEGCIAEIPNITSLDISDNGLDMDLTTLLVWLAKNRSIRHLSLGKNFNNIKTKNVAQVLDNLVHMIQEEESPLTSLSLADSKLKADLSIVLNALGSNTSLTKLDISGNSMGDMGAKILAKALQINTKLRTLVWDRNNLSPQGLQDVAAALEKNYTIRFMPVPIMDAAQALKANPEKTEDALFKMEQYLLRNHETRKYLQEQAYRLQQGIVTTTTQQMMDMMCVRVQDHLNSLRFTETSAVQEDMKVAENLMRDARNSKTLLPNLYHLKSAGSTGTCVGAIQDKLESMAGEIAAVMDDQLQTMLRSMVEAAEALCPNVMKKSSLRQELLKAGGGRMTIPRSFATTTLLEQSGVDIINKISEVKLAVASFLSDRIVDEILESLSRSQHTLVAQISCVCFYGCTRESFTYLKSILVRMLRPVSVAFELEFDLDKALEEVPIHVEDPPLPSPSQLDRTSAYYEDLPPPPTPQDAKSAPLAELPPMEHKTLEHHTKFRPKPKRTKPREATGGSAPQEAEPNSIMGKLDEGLDDFFSKKVIKLDGVKPTEGSDKKRESRKSGFFNLIKRTSRSEKSHGSAAITPPQAASSATAAPLSPCPVTWETTPASPTSPVKICPIVPEPEQEPHRSHSSNHTDSEIEASPAATEPAEEEKEKKNVESKENLEKTEHLEKVEKKGNPHKPRHIGVPMMRMDLMAEMKARQERMAGKKVGGRAGSVLTVLSIVFLQPSQKSIPPCQQTLMNLNQSHHPGLSHLVSPPNHPRLPKHPW</sequence>
<dbReference type="Gene3D" id="3.80.10.10">
    <property type="entry name" value="Ribonuclease Inhibitor"/>
    <property type="match status" value="1"/>
</dbReference>
<feature type="compositionally biased region" description="Polar residues" evidence="9">
    <location>
        <begin position="1055"/>
        <end position="1064"/>
    </location>
</feature>
<feature type="domain" description="CARMIL C-terminal" evidence="10">
    <location>
        <begin position="867"/>
        <end position="1025"/>
    </location>
</feature>
<keyword evidence="5" id="KW-0963">Cytoplasm</keyword>
<comment type="similarity">
    <text evidence="3">Belongs to the CARMIL family.</text>
</comment>
<feature type="region of interest" description="Disordered" evidence="9">
    <location>
        <begin position="998"/>
        <end position="1138"/>
    </location>
</feature>
<dbReference type="GO" id="GO:0005737">
    <property type="term" value="C:cytoplasm"/>
    <property type="evidence" value="ECO:0007669"/>
    <property type="project" value="UniProtKB-SubCell"/>
</dbReference>
<gene>
    <name evidence="12" type="primary">CARMIL1</name>
</gene>
<keyword evidence="8" id="KW-0472">Membrane</keyword>
<dbReference type="Proteomes" id="UP000265100">
    <property type="component" value="Chromosome 22"/>
</dbReference>
<comment type="subcellular location">
    <subcellularLocation>
        <location evidence="1">Cell membrane</location>
    </subcellularLocation>
    <subcellularLocation>
        <location evidence="2">Cytoplasm</location>
    </subcellularLocation>
</comment>
<reference evidence="12" key="1">
    <citation type="submission" date="2018-05" db="EMBL/GenBank/DDBJ databases">
        <authorList>
            <person name="Datahose"/>
        </authorList>
    </citation>
    <scope>NUCLEOTIDE SEQUENCE</scope>
</reference>
<dbReference type="PANTHER" id="PTHR24112:SF39">
    <property type="entry name" value="F-ACTIN-UNCAPPING PROTEIN LRRC16A"/>
    <property type="match status" value="1"/>
</dbReference>
<dbReference type="GO" id="GO:0034315">
    <property type="term" value="P:regulation of Arp2/3 complex-mediated actin nucleation"/>
    <property type="evidence" value="ECO:0007669"/>
    <property type="project" value="TreeGrafter"/>
</dbReference>
<dbReference type="Pfam" id="PF16000">
    <property type="entry name" value="CARMIL_C"/>
    <property type="match status" value="2"/>
</dbReference>
<dbReference type="Pfam" id="PF17888">
    <property type="entry name" value="Carm_PH"/>
    <property type="match status" value="1"/>
</dbReference>
<dbReference type="SUPFAM" id="SSF52047">
    <property type="entry name" value="RNI-like"/>
    <property type="match status" value="2"/>
</dbReference>
<feature type="domain" description="CARMIL pleckstrin homology" evidence="11">
    <location>
        <begin position="25"/>
        <end position="125"/>
    </location>
</feature>
<evidence type="ECO:0000313" key="12">
    <source>
        <dbReference type="Ensembl" id="ENSACLP00000042615.1"/>
    </source>
</evidence>
<evidence type="ECO:0000256" key="1">
    <source>
        <dbReference type="ARBA" id="ARBA00004236"/>
    </source>
</evidence>
<evidence type="ECO:0000256" key="5">
    <source>
        <dbReference type="ARBA" id="ARBA00022490"/>
    </source>
</evidence>
<feature type="domain" description="CARMIL C-terminal" evidence="10">
    <location>
        <begin position="768"/>
        <end position="850"/>
    </location>
</feature>
<accession>A0AAX7SFU5</accession>
<evidence type="ECO:0000256" key="8">
    <source>
        <dbReference type="ARBA" id="ARBA00023136"/>
    </source>
</evidence>
<feature type="compositionally biased region" description="Basic and acidic residues" evidence="9">
    <location>
        <begin position="938"/>
        <end position="947"/>
    </location>
</feature>
<evidence type="ECO:0000256" key="9">
    <source>
        <dbReference type="SAM" id="MobiDB-lite"/>
    </source>
</evidence>
<evidence type="ECO:0000259" key="11">
    <source>
        <dbReference type="Pfam" id="PF17888"/>
    </source>
</evidence>
<evidence type="ECO:0000256" key="3">
    <source>
        <dbReference type="ARBA" id="ARBA00007298"/>
    </source>
</evidence>
<dbReference type="InterPro" id="IPR041245">
    <property type="entry name" value="CARMIL_PH"/>
</dbReference>
<keyword evidence="7" id="KW-0677">Repeat</keyword>
<feature type="compositionally biased region" description="Basic and acidic residues" evidence="9">
    <location>
        <begin position="1105"/>
        <end position="1130"/>
    </location>
</feature>
<dbReference type="GO" id="GO:0030027">
    <property type="term" value="C:lamellipodium"/>
    <property type="evidence" value="ECO:0007669"/>
    <property type="project" value="TreeGrafter"/>
</dbReference>
<feature type="compositionally biased region" description="Basic residues" evidence="9">
    <location>
        <begin position="948"/>
        <end position="958"/>
    </location>
</feature>
<feature type="compositionally biased region" description="Basic and acidic residues" evidence="9">
    <location>
        <begin position="1077"/>
        <end position="1090"/>
    </location>
</feature>
<dbReference type="InterPro" id="IPR001611">
    <property type="entry name" value="Leu-rich_rpt"/>
</dbReference>
<feature type="compositionally biased region" description="Basic and acidic residues" evidence="9">
    <location>
        <begin position="998"/>
        <end position="1012"/>
    </location>
</feature>
<dbReference type="PANTHER" id="PTHR24112">
    <property type="entry name" value="LEUCINE-RICH REPEAT, ISOFORM F-RELATED"/>
    <property type="match status" value="1"/>
</dbReference>
<protein>
    <recommendedName>
        <fullName evidence="14">CARMIL C-terminal domain-containing protein</fullName>
    </recommendedName>
</protein>
<evidence type="ECO:0000256" key="4">
    <source>
        <dbReference type="ARBA" id="ARBA00022475"/>
    </source>
</evidence>
<evidence type="ECO:0000259" key="10">
    <source>
        <dbReference type="Pfam" id="PF16000"/>
    </source>
</evidence>
<dbReference type="InterPro" id="IPR051279">
    <property type="entry name" value="PP1-Reg/Actin-Interact_Protein"/>
</dbReference>
<evidence type="ECO:0000256" key="2">
    <source>
        <dbReference type="ARBA" id="ARBA00004496"/>
    </source>
</evidence>
<dbReference type="AlphaFoldDB" id="A0AAX7SFU5"/>
<evidence type="ECO:0008006" key="14">
    <source>
        <dbReference type="Google" id="ProtNLM"/>
    </source>
</evidence>
<evidence type="ECO:0000256" key="6">
    <source>
        <dbReference type="ARBA" id="ARBA00022614"/>
    </source>
</evidence>
<keyword evidence="4" id="KW-1003">Cell membrane</keyword>
<dbReference type="Gene3D" id="2.30.29.30">
    <property type="entry name" value="Pleckstrin-homology domain (PH domain)/Phosphotyrosine-binding domain (PTB)"/>
    <property type="match status" value="1"/>
</dbReference>
<dbReference type="Pfam" id="PF13516">
    <property type="entry name" value="LRR_6"/>
    <property type="match status" value="3"/>
</dbReference>
<name>A0AAX7SFU5_ASTCA</name>
<evidence type="ECO:0000313" key="13">
    <source>
        <dbReference type="Proteomes" id="UP000265100"/>
    </source>
</evidence>
<dbReference type="GO" id="GO:0005886">
    <property type="term" value="C:plasma membrane"/>
    <property type="evidence" value="ECO:0007669"/>
    <property type="project" value="UniProtKB-SubCell"/>
</dbReference>
<reference evidence="12" key="2">
    <citation type="submission" date="2025-08" db="UniProtKB">
        <authorList>
            <consortium name="Ensembl"/>
        </authorList>
    </citation>
    <scope>IDENTIFICATION</scope>
</reference>
<evidence type="ECO:0000256" key="7">
    <source>
        <dbReference type="ARBA" id="ARBA00022737"/>
    </source>
</evidence>
<keyword evidence="6" id="KW-0433">Leucine-rich repeat</keyword>
<dbReference type="Gene3D" id="6.10.140.1850">
    <property type="match status" value="1"/>
</dbReference>
<dbReference type="SMART" id="SM00368">
    <property type="entry name" value="LRR_RI"/>
    <property type="match status" value="5"/>
</dbReference>
<organism evidence="12 13">
    <name type="scientific">Astatotilapia calliptera</name>
    <name type="common">Eastern happy</name>
    <name type="synonym">Chromis callipterus</name>
    <dbReference type="NCBI Taxonomy" id="8154"/>
    <lineage>
        <taxon>Eukaryota</taxon>
        <taxon>Metazoa</taxon>
        <taxon>Chordata</taxon>
        <taxon>Craniata</taxon>
        <taxon>Vertebrata</taxon>
        <taxon>Euteleostomi</taxon>
        <taxon>Actinopterygii</taxon>
        <taxon>Neopterygii</taxon>
        <taxon>Teleostei</taxon>
        <taxon>Neoteleostei</taxon>
        <taxon>Acanthomorphata</taxon>
        <taxon>Ovalentaria</taxon>
        <taxon>Cichlomorphae</taxon>
        <taxon>Cichliformes</taxon>
        <taxon>Cichlidae</taxon>
        <taxon>African cichlids</taxon>
        <taxon>Pseudocrenilabrinae</taxon>
        <taxon>Haplochromini</taxon>
        <taxon>Astatotilapia</taxon>
    </lineage>
</organism>
<dbReference type="GO" id="GO:0016477">
    <property type="term" value="P:cell migration"/>
    <property type="evidence" value="ECO:0007669"/>
    <property type="project" value="TreeGrafter"/>
</dbReference>